<protein>
    <submittedName>
        <fullName evidence="1">Uncharacterized protein</fullName>
    </submittedName>
</protein>
<gene>
    <name evidence="1" type="ORF">SAMN05443550_102519</name>
</gene>
<sequence length="58" mass="6930">MKTRNYVGFMGYSGGYIGGYHFIHYIPERKDHLATGTWRNGNDCFFRFWKIRGTVIHR</sequence>
<dbReference type="Proteomes" id="UP000198850">
    <property type="component" value="Unassembled WGS sequence"/>
</dbReference>
<dbReference type="EMBL" id="FNRA01000002">
    <property type="protein sequence ID" value="SEA28104.1"/>
    <property type="molecule type" value="Genomic_DNA"/>
</dbReference>
<organism evidence="1 2">
    <name type="scientific">Pedobacter hartonius</name>
    <dbReference type="NCBI Taxonomy" id="425514"/>
    <lineage>
        <taxon>Bacteria</taxon>
        <taxon>Pseudomonadati</taxon>
        <taxon>Bacteroidota</taxon>
        <taxon>Sphingobacteriia</taxon>
        <taxon>Sphingobacteriales</taxon>
        <taxon>Sphingobacteriaceae</taxon>
        <taxon>Pedobacter</taxon>
    </lineage>
</organism>
<accession>A0A1H3ZXS0</accession>
<name>A0A1H3ZXS0_9SPHI</name>
<dbReference type="AlphaFoldDB" id="A0A1H3ZXS0"/>
<reference evidence="1 2" key="1">
    <citation type="submission" date="2016-10" db="EMBL/GenBank/DDBJ databases">
        <authorList>
            <person name="de Groot N.N."/>
        </authorList>
    </citation>
    <scope>NUCLEOTIDE SEQUENCE [LARGE SCALE GENOMIC DNA]</scope>
    <source>
        <strain evidence="1 2">DSM 19033</strain>
    </source>
</reference>
<keyword evidence="2" id="KW-1185">Reference proteome</keyword>
<evidence type="ECO:0000313" key="1">
    <source>
        <dbReference type="EMBL" id="SEA28104.1"/>
    </source>
</evidence>
<proteinExistence type="predicted"/>
<evidence type="ECO:0000313" key="2">
    <source>
        <dbReference type="Proteomes" id="UP000198850"/>
    </source>
</evidence>
<dbReference type="RefSeq" id="WP_175470486.1">
    <property type="nucleotide sequence ID" value="NZ_FNRA01000002.1"/>
</dbReference>